<organism evidence="2 3">
    <name type="scientific">Fusarium denticulatum</name>
    <dbReference type="NCBI Taxonomy" id="48507"/>
    <lineage>
        <taxon>Eukaryota</taxon>
        <taxon>Fungi</taxon>
        <taxon>Dikarya</taxon>
        <taxon>Ascomycota</taxon>
        <taxon>Pezizomycotina</taxon>
        <taxon>Sordariomycetes</taxon>
        <taxon>Hypocreomycetidae</taxon>
        <taxon>Hypocreales</taxon>
        <taxon>Nectriaceae</taxon>
        <taxon>Fusarium</taxon>
        <taxon>Fusarium fujikuroi species complex</taxon>
    </lineage>
</organism>
<dbReference type="EMBL" id="JAAOAK010000029">
    <property type="protein sequence ID" value="KAF5693811.1"/>
    <property type="molecule type" value="Genomic_DNA"/>
</dbReference>
<evidence type="ECO:0000313" key="3">
    <source>
        <dbReference type="Proteomes" id="UP000562682"/>
    </source>
</evidence>
<accession>A0A8H5XHR6</accession>
<keyword evidence="3" id="KW-1185">Reference proteome</keyword>
<proteinExistence type="predicted"/>
<feature type="compositionally biased region" description="Low complexity" evidence="1">
    <location>
        <begin position="70"/>
        <end position="81"/>
    </location>
</feature>
<feature type="region of interest" description="Disordered" evidence="1">
    <location>
        <begin position="50"/>
        <end position="82"/>
    </location>
</feature>
<evidence type="ECO:0000256" key="1">
    <source>
        <dbReference type="SAM" id="MobiDB-lite"/>
    </source>
</evidence>
<evidence type="ECO:0000313" key="2">
    <source>
        <dbReference type="EMBL" id="KAF5693811.1"/>
    </source>
</evidence>
<protein>
    <submittedName>
        <fullName evidence="2">Uncharacterized protein</fullName>
    </submittedName>
</protein>
<name>A0A8H5XHR6_9HYPO</name>
<comment type="caution">
    <text evidence="2">The sequence shown here is derived from an EMBL/GenBank/DDBJ whole genome shotgun (WGS) entry which is preliminary data.</text>
</comment>
<dbReference type="Proteomes" id="UP000562682">
    <property type="component" value="Unassembled WGS sequence"/>
</dbReference>
<feature type="compositionally biased region" description="Acidic residues" evidence="1">
    <location>
        <begin position="60"/>
        <end position="69"/>
    </location>
</feature>
<reference evidence="2 3" key="1">
    <citation type="submission" date="2020-05" db="EMBL/GenBank/DDBJ databases">
        <title>Identification and distribution of gene clusters putatively required for synthesis of sphingolipid metabolism inhibitors in phylogenetically diverse species of the filamentous fungus Fusarium.</title>
        <authorList>
            <person name="Kim H.-S."/>
            <person name="Busman M."/>
            <person name="Brown D.W."/>
            <person name="Divon H."/>
            <person name="Uhlig S."/>
            <person name="Proctor R.H."/>
        </authorList>
    </citation>
    <scope>NUCLEOTIDE SEQUENCE [LARGE SCALE GENOMIC DNA]</scope>
    <source>
        <strain evidence="2 3">NRRL 25311</strain>
    </source>
</reference>
<sequence length="121" mass="13338">MSPASHASHVELPTFAQIAEWSTVDNTKVQEDFGLSFYQLLSEVKKIDNTRKRAALQPAEEPDNIDTDSDTSYKSSDSESSVGLSIADYIVSDRAHSEDRETDGQINMSGTAQHYGTKLII</sequence>
<dbReference type="AlphaFoldDB" id="A0A8H5XHR6"/>
<gene>
    <name evidence="2" type="ORF">FDENT_1649</name>
</gene>